<feature type="transmembrane region" description="Helical" evidence="7">
    <location>
        <begin position="12"/>
        <end position="34"/>
    </location>
</feature>
<evidence type="ECO:0008006" key="10">
    <source>
        <dbReference type="Google" id="ProtNLM"/>
    </source>
</evidence>
<dbReference type="InterPro" id="IPR005899">
    <property type="entry name" value="Na_pump_deCOase"/>
</dbReference>
<evidence type="ECO:0000256" key="1">
    <source>
        <dbReference type="ARBA" id="ARBA00004236"/>
    </source>
</evidence>
<dbReference type="GO" id="GO:0036376">
    <property type="term" value="P:sodium ion export across plasma membrane"/>
    <property type="evidence" value="ECO:0007669"/>
    <property type="project" value="InterPro"/>
</dbReference>
<name>A0A5K7Z6Y9_9BACT</name>
<evidence type="ECO:0000256" key="2">
    <source>
        <dbReference type="ARBA" id="ARBA00022475"/>
    </source>
</evidence>
<protein>
    <recommendedName>
        <fullName evidence="10">Oxaloacetate decarboxylase, gamma chain</fullName>
    </recommendedName>
</protein>
<keyword evidence="4 7" id="KW-1133">Transmembrane helix</keyword>
<evidence type="ECO:0000313" key="9">
    <source>
        <dbReference type="Proteomes" id="UP000427769"/>
    </source>
</evidence>
<dbReference type="AlphaFoldDB" id="A0A5K7Z6Y9"/>
<evidence type="ECO:0000256" key="5">
    <source>
        <dbReference type="ARBA" id="ARBA00023136"/>
    </source>
</evidence>
<accession>A0A5K7Z6Y9</accession>
<dbReference type="EMBL" id="AP021875">
    <property type="protein sequence ID" value="BBO76778.1"/>
    <property type="molecule type" value="Genomic_DNA"/>
</dbReference>
<dbReference type="GO" id="GO:0005886">
    <property type="term" value="C:plasma membrane"/>
    <property type="evidence" value="ECO:0007669"/>
    <property type="project" value="UniProtKB-SubCell"/>
</dbReference>
<organism evidence="8 9">
    <name type="scientific">Desulfosarcina widdelii</name>
    <dbReference type="NCBI Taxonomy" id="947919"/>
    <lineage>
        <taxon>Bacteria</taxon>
        <taxon>Pseudomonadati</taxon>
        <taxon>Thermodesulfobacteriota</taxon>
        <taxon>Desulfobacteria</taxon>
        <taxon>Desulfobacterales</taxon>
        <taxon>Desulfosarcinaceae</taxon>
        <taxon>Desulfosarcina</taxon>
    </lineage>
</organism>
<keyword evidence="2" id="KW-1003">Cell membrane</keyword>
<evidence type="ECO:0000256" key="6">
    <source>
        <dbReference type="SAM" id="MobiDB-lite"/>
    </source>
</evidence>
<dbReference type="Pfam" id="PF04277">
    <property type="entry name" value="OAD_gamma"/>
    <property type="match status" value="1"/>
</dbReference>
<evidence type="ECO:0000256" key="4">
    <source>
        <dbReference type="ARBA" id="ARBA00022989"/>
    </source>
</evidence>
<gene>
    <name evidence="8" type="ORF">DSCW_41950</name>
</gene>
<evidence type="ECO:0000313" key="8">
    <source>
        <dbReference type="EMBL" id="BBO76778.1"/>
    </source>
</evidence>
<sequence>MYGLAAIQQANGWAMAAAGACIVLSGLAVLSFLISMLPRVTSLIEKDPKPEKPLPVAKPQATKQTPETLPEDLDAVAGIYQSLTEEMGDVFSLVDLHRKTKEMKLPHPHLSINRFREAGILVPKGDGKFSWQPSSE</sequence>
<dbReference type="GO" id="GO:0015081">
    <property type="term" value="F:sodium ion transmembrane transporter activity"/>
    <property type="evidence" value="ECO:0007669"/>
    <property type="project" value="InterPro"/>
</dbReference>
<feature type="region of interest" description="Disordered" evidence="6">
    <location>
        <begin position="46"/>
        <end position="68"/>
    </location>
</feature>
<reference evidence="8 9" key="1">
    <citation type="submission" date="2019-11" db="EMBL/GenBank/DDBJ databases">
        <title>Comparative genomics of hydrocarbon-degrading Desulfosarcina strains.</title>
        <authorList>
            <person name="Watanabe M."/>
            <person name="Kojima H."/>
            <person name="Fukui M."/>
        </authorList>
    </citation>
    <scope>NUCLEOTIDE SEQUENCE [LARGE SCALE GENOMIC DNA]</scope>
    <source>
        <strain evidence="8 9">PP31</strain>
    </source>
</reference>
<evidence type="ECO:0000256" key="3">
    <source>
        <dbReference type="ARBA" id="ARBA00022692"/>
    </source>
</evidence>
<dbReference type="Proteomes" id="UP000427769">
    <property type="component" value="Chromosome"/>
</dbReference>
<evidence type="ECO:0000256" key="7">
    <source>
        <dbReference type="SAM" id="Phobius"/>
    </source>
</evidence>
<keyword evidence="9" id="KW-1185">Reference proteome</keyword>
<comment type="subcellular location">
    <subcellularLocation>
        <location evidence="1">Cell membrane</location>
    </subcellularLocation>
</comment>
<dbReference type="KEGG" id="dwd:DSCW_41950"/>
<keyword evidence="3 7" id="KW-0812">Transmembrane</keyword>
<keyword evidence="5 7" id="KW-0472">Membrane</keyword>
<proteinExistence type="predicted"/>